<accession>M2NM96</accession>
<evidence type="ECO:0000313" key="2">
    <source>
        <dbReference type="EMBL" id="EMD23279.1"/>
    </source>
</evidence>
<dbReference type="PATRIC" id="fig|1238180.3.peg.6971"/>
<feature type="compositionally biased region" description="Basic and acidic residues" evidence="1">
    <location>
        <begin position="7"/>
        <end position="25"/>
    </location>
</feature>
<dbReference type="EMBL" id="ANMG01000077">
    <property type="protein sequence ID" value="EMD23279.1"/>
    <property type="molecule type" value="Genomic_DNA"/>
</dbReference>
<reference evidence="2 3" key="1">
    <citation type="submission" date="2012-10" db="EMBL/GenBank/DDBJ databases">
        <title>Genome assembly of Amycolatopsis azurea DSM 43854.</title>
        <authorList>
            <person name="Khatri I."/>
            <person name="Kaur I."/>
            <person name="Subramanian S."/>
            <person name="Mayilraj S."/>
        </authorList>
    </citation>
    <scope>NUCLEOTIDE SEQUENCE [LARGE SCALE GENOMIC DNA]</scope>
    <source>
        <strain evidence="2 3">DSM 43854</strain>
    </source>
</reference>
<dbReference type="Proteomes" id="UP000014137">
    <property type="component" value="Unassembled WGS sequence"/>
</dbReference>
<evidence type="ECO:0000313" key="3">
    <source>
        <dbReference type="Proteomes" id="UP000014137"/>
    </source>
</evidence>
<organism evidence="2 3">
    <name type="scientific">Amycolatopsis azurea DSM 43854</name>
    <dbReference type="NCBI Taxonomy" id="1238180"/>
    <lineage>
        <taxon>Bacteria</taxon>
        <taxon>Bacillati</taxon>
        <taxon>Actinomycetota</taxon>
        <taxon>Actinomycetes</taxon>
        <taxon>Pseudonocardiales</taxon>
        <taxon>Pseudonocardiaceae</taxon>
        <taxon>Amycolatopsis</taxon>
    </lineage>
</organism>
<feature type="region of interest" description="Disordered" evidence="1">
    <location>
        <begin position="1"/>
        <end position="39"/>
    </location>
</feature>
<dbReference type="AlphaFoldDB" id="M2NM96"/>
<proteinExistence type="predicted"/>
<sequence length="136" mass="14991">MAWNTAEYRERNAEDRENRLSHESPRAQSRTVSVDDTGVRRQLADGSEEAVTWSELSAVVVRVIPEGPWKEDVFFMLAGADGKGTAIPSGDPAADALIERLQTLPGFDNEKFIEAMTTDADEAYVVWSSEGHAAKH</sequence>
<protein>
    <submittedName>
        <fullName evidence="2">Uncharacterized protein</fullName>
    </submittedName>
</protein>
<gene>
    <name evidence="2" type="ORF">C791_7369</name>
</gene>
<comment type="caution">
    <text evidence="2">The sequence shown here is derived from an EMBL/GenBank/DDBJ whole genome shotgun (WGS) entry which is preliminary data.</text>
</comment>
<name>M2NM96_9PSEU</name>
<evidence type="ECO:0000256" key="1">
    <source>
        <dbReference type="SAM" id="MobiDB-lite"/>
    </source>
</evidence>